<protein>
    <submittedName>
        <fullName evidence="1">Uncharacterized protein</fullName>
    </submittedName>
</protein>
<evidence type="ECO:0000313" key="1">
    <source>
        <dbReference type="EMBL" id="CAG6687461.1"/>
    </source>
</evidence>
<reference evidence="1" key="1">
    <citation type="submission" date="2021-05" db="EMBL/GenBank/DDBJ databases">
        <authorList>
            <person name="Alioto T."/>
            <person name="Alioto T."/>
            <person name="Gomez Garrido J."/>
        </authorList>
    </citation>
    <scope>NUCLEOTIDE SEQUENCE</scope>
</reference>
<dbReference type="EMBL" id="HBUF01281688">
    <property type="protein sequence ID" value="CAG6687461.1"/>
    <property type="molecule type" value="Transcribed_RNA"/>
</dbReference>
<proteinExistence type="predicted"/>
<accession>A0A8D8TLB8</accession>
<sequence>MNFAKNVSSANMNFVCRGRYKSLTYPNGTRTTLCPLRASYSSDIRMREFRLWRPTTIGRDCRRKQRVFRVSDPPTRLLPSETHLIAPPTQWRLLVLLCSHDGQPPS</sequence>
<organism evidence="1">
    <name type="scientific">Cacopsylla melanoneura</name>
    <dbReference type="NCBI Taxonomy" id="428564"/>
    <lineage>
        <taxon>Eukaryota</taxon>
        <taxon>Metazoa</taxon>
        <taxon>Ecdysozoa</taxon>
        <taxon>Arthropoda</taxon>
        <taxon>Hexapoda</taxon>
        <taxon>Insecta</taxon>
        <taxon>Pterygota</taxon>
        <taxon>Neoptera</taxon>
        <taxon>Paraneoptera</taxon>
        <taxon>Hemiptera</taxon>
        <taxon>Sternorrhyncha</taxon>
        <taxon>Psylloidea</taxon>
        <taxon>Psyllidae</taxon>
        <taxon>Psyllinae</taxon>
        <taxon>Cacopsylla</taxon>
    </lineage>
</organism>
<name>A0A8D8TLB8_9HEMI</name>
<dbReference type="AlphaFoldDB" id="A0A8D8TLB8"/>